<dbReference type="AlphaFoldDB" id="A0AAN6JNI4"/>
<evidence type="ECO:0000313" key="3">
    <source>
        <dbReference type="Proteomes" id="UP001176521"/>
    </source>
</evidence>
<feature type="region of interest" description="Disordered" evidence="1">
    <location>
        <begin position="1"/>
        <end position="79"/>
    </location>
</feature>
<gene>
    <name evidence="2" type="ORF">OC842_006279</name>
</gene>
<dbReference type="Proteomes" id="UP001176521">
    <property type="component" value="Unassembled WGS sequence"/>
</dbReference>
<feature type="compositionally biased region" description="Low complexity" evidence="1">
    <location>
        <begin position="393"/>
        <end position="409"/>
    </location>
</feature>
<feature type="compositionally biased region" description="Low complexity" evidence="1">
    <location>
        <begin position="518"/>
        <end position="536"/>
    </location>
</feature>
<feature type="compositionally biased region" description="Pro residues" evidence="1">
    <location>
        <begin position="578"/>
        <end position="589"/>
    </location>
</feature>
<name>A0AAN6JNI4_9BASI</name>
<keyword evidence="3" id="KW-1185">Reference proteome</keyword>
<proteinExistence type="predicted"/>
<feature type="region of interest" description="Disordered" evidence="1">
    <location>
        <begin position="134"/>
        <end position="167"/>
    </location>
</feature>
<feature type="region of interest" description="Disordered" evidence="1">
    <location>
        <begin position="457"/>
        <end position="682"/>
    </location>
</feature>
<feature type="compositionally biased region" description="Basic and acidic residues" evidence="1">
    <location>
        <begin position="599"/>
        <end position="608"/>
    </location>
</feature>
<sequence length="682" mass="70965">MSLNLLELSPVRTEDLEDDDSMEIELEDSAGRFPSDGRDSLASRSTRGPHSSRFVPCSSSPEPSLGVEQEQQQLHPPLAPPAFAPVVAAASTSAWVSATAITTSSGALHTHGSHVADEAAVGVRTAMAGVEKEDAGGAMQAGVRRSRSLPPASSGGGQDVIPSPPTVDPRALKVVPVAAAEMATVPKIYLTNIERGVVIPLPDCWKTLAEQAARFFPFNPRTHRQHLYRLPRTLPNGLDCVIEPHHELLPESRFVLQDDSYVCVLLKTVDPPHPMSIGGPHPLSHGALLPASASPLRRTNAAFMELPCGAVASPFNFFAAPSASTAPSTSRAFAGHFSPVVPPATASRSVKAGALVTPRQSRSGTVLQREQPGAALMSMTPAGPGSRRTSGTVAIAQAPEAVAAPPESACDGAKRSDGALEGSPARAEAELRSTPQSSPSRVERSILPHATALPLAEPAQPGASASDAAPQITSPGHADITKTPSKKWTLENAPTEHLRSGSYAELENRTRSGRTYSSDRFVSSSASVRGRSARAGSSRKRGLEALTGSPPPPPPPSLPAPSPPRTSTGAENVIGSPSLPPLSPAPPLQSGPMEEIEDKNENKDKADDGAADEQDGGAEVEEEDGDEHGESVPKGVSARRGCPRSSGGAHAAEASGTSGVLLRLRSGRQVKAARRSDSRTLK</sequence>
<feature type="compositionally biased region" description="Acidic residues" evidence="1">
    <location>
        <begin position="609"/>
        <end position="627"/>
    </location>
</feature>
<evidence type="ECO:0000313" key="2">
    <source>
        <dbReference type="EMBL" id="KAK0523054.1"/>
    </source>
</evidence>
<reference evidence="2" key="1">
    <citation type="journal article" date="2023" name="PhytoFront">
        <title>Draft Genome Resources of Seven Strains of Tilletia horrida, Causal Agent of Kernel Smut of Rice.</title>
        <authorList>
            <person name="Khanal S."/>
            <person name="Antony Babu S."/>
            <person name="Zhou X.G."/>
        </authorList>
    </citation>
    <scope>NUCLEOTIDE SEQUENCE</scope>
    <source>
        <strain evidence="2">TX3</strain>
    </source>
</reference>
<feature type="compositionally biased region" description="Polar residues" evidence="1">
    <location>
        <begin position="358"/>
        <end position="368"/>
    </location>
</feature>
<organism evidence="2 3">
    <name type="scientific">Tilletia horrida</name>
    <dbReference type="NCBI Taxonomy" id="155126"/>
    <lineage>
        <taxon>Eukaryota</taxon>
        <taxon>Fungi</taxon>
        <taxon>Dikarya</taxon>
        <taxon>Basidiomycota</taxon>
        <taxon>Ustilaginomycotina</taxon>
        <taxon>Exobasidiomycetes</taxon>
        <taxon>Tilletiales</taxon>
        <taxon>Tilletiaceae</taxon>
        <taxon>Tilletia</taxon>
    </lineage>
</organism>
<feature type="compositionally biased region" description="Pro residues" evidence="1">
    <location>
        <begin position="549"/>
        <end position="564"/>
    </location>
</feature>
<feature type="compositionally biased region" description="Low complexity" evidence="1">
    <location>
        <begin position="645"/>
        <end position="659"/>
    </location>
</feature>
<comment type="caution">
    <text evidence="2">The sequence shown here is derived from an EMBL/GenBank/DDBJ whole genome shotgun (WGS) entry which is preliminary data.</text>
</comment>
<protein>
    <submittedName>
        <fullName evidence="2">Uncharacterized protein</fullName>
    </submittedName>
</protein>
<feature type="compositionally biased region" description="Acidic residues" evidence="1">
    <location>
        <begin position="15"/>
        <end position="28"/>
    </location>
</feature>
<evidence type="ECO:0000256" key="1">
    <source>
        <dbReference type="SAM" id="MobiDB-lite"/>
    </source>
</evidence>
<dbReference type="EMBL" id="JAPDMQ010000541">
    <property type="protein sequence ID" value="KAK0523054.1"/>
    <property type="molecule type" value="Genomic_DNA"/>
</dbReference>
<accession>A0AAN6JNI4</accession>
<feature type="region of interest" description="Disordered" evidence="1">
    <location>
        <begin position="353"/>
        <end position="443"/>
    </location>
</feature>